<dbReference type="Proteomes" id="UP000269692">
    <property type="component" value="Unassembled WGS sequence"/>
</dbReference>
<keyword evidence="2" id="KW-0732">Signal</keyword>
<dbReference type="RefSeq" id="WP_121623117.1">
    <property type="nucleotide sequence ID" value="NZ_JACIIW010000002.1"/>
</dbReference>
<dbReference type="OrthoDB" id="8247660at2"/>
<comment type="caution">
    <text evidence="3">The sequence shown here is derived from an EMBL/GenBank/DDBJ whole genome shotgun (WGS) entry which is preliminary data.</text>
</comment>
<keyword evidence="4" id="KW-1185">Reference proteome</keyword>
<reference evidence="3 4" key="1">
    <citation type="submission" date="2018-10" db="EMBL/GenBank/DDBJ databases">
        <title>Xanthobacter tagetidis genome sequencing and assembly.</title>
        <authorList>
            <person name="Maclea K.S."/>
            <person name="Goen A.E."/>
            <person name="Fatima S.A."/>
        </authorList>
    </citation>
    <scope>NUCLEOTIDE SEQUENCE [LARGE SCALE GENOMIC DNA]</scope>
    <source>
        <strain evidence="3 4">ATCC 700314</strain>
    </source>
</reference>
<feature type="region of interest" description="Disordered" evidence="1">
    <location>
        <begin position="34"/>
        <end position="86"/>
    </location>
</feature>
<feature type="signal peptide" evidence="2">
    <location>
        <begin position="1"/>
        <end position="19"/>
    </location>
</feature>
<accession>A0A3L7AI60</accession>
<gene>
    <name evidence="3" type="ORF">D9R14_09720</name>
</gene>
<proteinExistence type="predicted"/>
<dbReference type="EMBL" id="RCTF01000006">
    <property type="protein sequence ID" value="RLP79102.1"/>
    <property type="molecule type" value="Genomic_DNA"/>
</dbReference>
<feature type="chain" id="PRO_5018331327" description="Pilus assembly protein" evidence="2">
    <location>
        <begin position="20"/>
        <end position="86"/>
    </location>
</feature>
<dbReference type="PROSITE" id="PS51257">
    <property type="entry name" value="PROKAR_LIPOPROTEIN"/>
    <property type="match status" value="1"/>
</dbReference>
<feature type="compositionally biased region" description="Low complexity" evidence="1">
    <location>
        <begin position="55"/>
        <end position="66"/>
    </location>
</feature>
<evidence type="ECO:0000313" key="4">
    <source>
        <dbReference type="Proteomes" id="UP000269692"/>
    </source>
</evidence>
<dbReference type="AlphaFoldDB" id="A0A3L7AI60"/>
<organism evidence="3 4">
    <name type="scientific">Xanthobacter tagetidis</name>
    <dbReference type="NCBI Taxonomy" id="60216"/>
    <lineage>
        <taxon>Bacteria</taxon>
        <taxon>Pseudomonadati</taxon>
        <taxon>Pseudomonadota</taxon>
        <taxon>Alphaproteobacteria</taxon>
        <taxon>Hyphomicrobiales</taxon>
        <taxon>Xanthobacteraceae</taxon>
        <taxon>Xanthobacter</taxon>
    </lineage>
</organism>
<evidence type="ECO:0000313" key="3">
    <source>
        <dbReference type="EMBL" id="RLP79102.1"/>
    </source>
</evidence>
<protein>
    <recommendedName>
        <fullName evidence="5">Pilus assembly protein</fullName>
    </recommendedName>
</protein>
<evidence type="ECO:0000256" key="1">
    <source>
        <dbReference type="SAM" id="MobiDB-lite"/>
    </source>
</evidence>
<evidence type="ECO:0000256" key="2">
    <source>
        <dbReference type="SAM" id="SignalP"/>
    </source>
</evidence>
<evidence type="ECO:0008006" key="5">
    <source>
        <dbReference type="Google" id="ProtNLM"/>
    </source>
</evidence>
<sequence>MTQALARLALAAGLALALAGCESMEKFNPFAEKETRLPGSRQQVFPEGVPGVDYSAAPSQPSNSNAVLDRLPDPAAKPGQQGQQTN</sequence>
<name>A0A3L7AI60_9HYPH</name>